<organism evidence="2 3">
    <name type="scientific">Staphylococcus equorum</name>
    <dbReference type="NCBI Taxonomy" id="246432"/>
    <lineage>
        <taxon>Bacteria</taxon>
        <taxon>Bacillati</taxon>
        <taxon>Bacillota</taxon>
        <taxon>Bacilli</taxon>
        <taxon>Bacillales</taxon>
        <taxon>Staphylococcaceae</taxon>
        <taxon>Staphylococcus</taxon>
    </lineage>
</organism>
<feature type="transmembrane region" description="Helical" evidence="1">
    <location>
        <begin position="12"/>
        <end position="35"/>
    </location>
</feature>
<sequence length="96" mass="10582">MLKNFNAWLKGLSVKTTILLTGIGITLFIAMQQALIGSMASGISPSDIFAMSFTLWFSVMVVTIVFSAFLLLIGYAGHKLKARIKSKISNKKRKKQ</sequence>
<dbReference type="AlphaFoldDB" id="A0AAP7LUX4"/>
<keyword evidence="1" id="KW-0472">Membrane</keyword>
<evidence type="ECO:0000256" key="1">
    <source>
        <dbReference type="SAM" id="Phobius"/>
    </source>
</evidence>
<dbReference type="Proteomes" id="UP000095464">
    <property type="component" value="Unassembled WGS sequence"/>
</dbReference>
<keyword evidence="1" id="KW-1133">Transmembrane helix</keyword>
<reference evidence="3" key="1">
    <citation type="submission" date="2015-11" db="EMBL/GenBank/DDBJ databases">
        <title>Genomic diversity of Staphylococcus saprophyticus strains from urinary tract infections, animal surfaces, and fermented foods.</title>
        <authorList>
            <person name="Wolfe B.E."/>
        </authorList>
    </citation>
    <scope>NUCLEOTIDE SEQUENCE [LARGE SCALE GENOMIC DNA]</scope>
    <source>
        <strain evidence="3">738_7</strain>
    </source>
</reference>
<gene>
    <name evidence="2" type="ORF">ASS94_00720</name>
</gene>
<keyword evidence="1" id="KW-0812">Transmembrane</keyword>
<comment type="caution">
    <text evidence="2">The sequence shown here is derived from an EMBL/GenBank/DDBJ whole genome shotgun (WGS) entry which is preliminary data.</text>
</comment>
<name>A0AAP7LUX4_9STAP</name>
<feature type="transmembrane region" description="Helical" evidence="1">
    <location>
        <begin position="55"/>
        <end position="77"/>
    </location>
</feature>
<evidence type="ECO:0000313" key="2">
    <source>
        <dbReference type="EMBL" id="OEK58877.1"/>
    </source>
</evidence>
<evidence type="ECO:0000313" key="3">
    <source>
        <dbReference type="Proteomes" id="UP000095464"/>
    </source>
</evidence>
<proteinExistence type="predicted"/>
<dbReference type="EMBL" id="LNPX01000004">
    <property type="protein sequence ID" value="OEK58877.1"/>
    <property type="molecule type" value="Genomic_DNA"/>
</dbReference>
<protein>
    <submittedName>
        <fullName evidence="2">Uncharacterized protein</fullName>
    </submittedName>
</protein>
<dbReference type="RefSeq" id="WP_069854277.1">
    <property type="nucleotide sequence ID" value="NZ_LNPX01000004.1"/>
</dbReference>
<accession>A0AAP7LUX4</accession>